<keyword evidence="1" id="KW-0732">Signal</keyword>
<feature type="chain" id="PRO_5012297549" evidence="1">
    <location>
        <begin position="24"/>
        <end position="406"/>
    </location>
</feature>
<dbReference type="SUPFAM" id="SSF47090">
    <property type="entry name" value="PGBD-like"/>
    <property type="match status" value="1"/>
</dbReference>
<dbReference type="PANTHER" id="PTHR30163:SF10">
    <property type="entry name" value="TRANSGLYCOLASE-RELATED"/>
    <property type="match status" value="1"/>
</dbReference>
<evidence type="ECO:0000259" key="2">
    <source>
        <dbReference type="Pfam" id="PF01471"/>
    </source>
</evidence>
<dbReference type="OrthoDB" id="9772911at2"/>
<feature type="domain" description="Peptidoglycan binding-like" evidence="2">
    <location>
        <begin position="339"/>
        <end position="394"/>
    </location>
</feature>
<evidence type="ECO:0000256" key="1">
    <source>
        <dbReference type="SAM" id="SignalP"/>
    </source>
</evidence>
<dbReference type="GO" id="GO:0009253">
    <property type="term" value="P:peptidoglycan catabolic process"/>
    <property type="evidence" value="ECO:0007669"/>
    <property type="project" value="TreeGrafter"/>
</dbReference>
<dbReference type="GO" id="GO:0008933">
    <property type="term" value="F:peptidoglycan lytic transglycosylase activity"/>
    <property type="evidence" value="ECO:0007669"/>
    <property type="project" value="TreeGrafter"/>
</dbReference>
<dbReference type="AlphaFoldDB" id="A0A1N6RET7"/>
<dbReference type="InterPro" id="IPR031304">
    <property type="entry name" value="SLT_2"/>
</dbReference>
<dbReference type="EMBL" id="FTMD01000003">
    <property type="protein sequence ID" value="SIQ27327.1"/>
    <property type="molecule type" value="Genomic_DNA"/>
</dbReference>
<proteinExistence type="predicted"/>
<dbReference type="InterPro" id="IPR043426">
    <property type="entry name" value="MltB-like"/>
</dbReference>
<dbReference type="Proteomes" id="UP000186819">
    <property type="component" value="Unassembled WGS sequence"/>
</dbReference>
<evidence type="ECO:0000313" key="4">
    <source>
        <dbReference type="EMBL" id="SIQ27327.1"/>
    </source>
</evidence>
<dbReference type="Pfam" id="PF01471">
    <property type="entry name" value="PG_binding_1"/>
    <property type="match status" value="1"/>
</dbReference>
<keyword evidence="5" id="KW-1185">Reference proteome</keyword>
<dbReference type="InterPro" id="IPR036366">
    <property type="entry name" value="PGBDSf"/>
</dbReference>
<dbReference type="NCBIfam" id="TIGR02283">
    <property type="entry name" value="MltB_2"/>
    <property type="match status" value="1"/>
</dbReference>
<organism evidence="4 5">
    <name type="scientific">Aromatoleum tolulyticum</name>
    <dbReference type="NCBI Taxonomy" id="34027"/>
    <lineage>
        <taxon>Bacteria</taxon>
        <taxon>Pseudomonadati</taxon>
        <taxon>Pseudomonadota</taxon>
        <taxon>Betaproteobacteria</taxon>
        <taxon>Rhodocyclales</taxon>
        <taxon>Rhodocyclaceae</taxon>
        <taxon>Aromatoleum</taxon>
    </lineage>
</organism>
<evidence type="ECO:0000313" key="5">
    <source>
        <dbReference type="Proteomes" id="UP000186819"/>
    </source>
</evidence>
<dbReference type="Pfam" id="PF13406">
    <property type="entry name" value="SLT_2"/>
    <property type="match status" value="1"/>
</dbReference>
<dbReference type="InterPro" id="IPR023346">
    <property type="entry name" value="Lysozyme-like_dom_sf"/>
</dbReference>
<dbReference type="InterPro" id="IPR036365">
    <property type="entry name" value="PGBD-like_sf"/>
</dbReference>
<feature type="signal peptide" evidence="1">
    <location>
        <begin position="1"/>
        <end position="23"/>
    </location>
</feature>
<reference evidence="5" key="1">
    <citation type="submission" date="2017-01" db="EMBL/GenBank/DDBJ databases">
        <authorList>
            <person name="Varghese N."/>
            <person name="Submissions S."/>
        </authorList>
    </citation>
    <scope>NUCLEOTIDE SEQUENCE [LARGE SCALE GENOMIC DNA]</scope>
    <source>
        <strain evidence="5">ATCC 51758</strain>
    </source>
</reference>
<dbReference type="InterPro" id="IPR011970">
    <property type="entry name" value="MltB_2"/>
</dbReference>
<dbReference type="Gene3D" id="1.10.8.350">
    <property type="entry name" value="Bacterial muramidase"/>
    <property type="match status" value="1"/>
</dbReference>
<gene>
    <name evidence="4" type="ORF">SAMN05421829_103214</name>
</gene>
<feature type="domain" description="Transglycosylase SLT" evidence="3">
    <location>
        <begin position="26"/>
        <end position="318"/>
    </location>
</feature>
<dbReference type="CDD" id="cd13399">
    <property type="entry name" value="Slt35-like"/>
    <property type="match status" value="1"/>
</dbReference>
<dbReference type="SUPFAM" id="SSF53955">
    <property type="entry name" value="Lysozyme-like"/>
    <property type="match status" value="1"/>
</dbReference>
<dbReference type="FunFam" id="1.10.8.350:FF:000001">
    <property type="entry name" value="Lytic murein transglycosylase B"/>
    <property type="match status" value="1"/>
</dbReference>
<dbReference type="RefSeq" id="WP_076601362.1">
    <property type="nucleotide sequence ID" value="NZ_FTMD01000003.1"/>
</dbReference>
<dbReference type="Gene3D" id="1.10.530.10">
    <property type="match status" value="1"/>
</dbReference>
<protein>
    <submittedName>
        <fullName evidence="4">Lytic murein transglycosylase</fullName>
    </submittedName>
</protein>
<sequence length="406" mass="44209">MILKPAVACSTLVATLLSPLAAADASFDRCIGELRSEAQTRGIRAETFDTLTRALEPDRSILSQLDYQPEFRTPIWDYLAGLVDDERIADGRAMMEQWAATLQEVEAQYGIDRATIVAVWGIESNFGRNFGKRPLLTSLSTLSCFGRRQGYFRGEFFAALKIIENGDVDAARLSGSWAGAFGHTQFMPSTFARVAVDFDGDGRRDLIDSIPDALASTANFLAKAGWVSGQPWGHEVTLPAGFDYSLAGRHNKRSIAEWARQGVQRVDGVALEASTTATAVLLPAGEGGPAFLVQRNFDALYSYNAAETYALAIAHLSDRLRGGGAFVKPWPTDDPGLSRAERREVQTLLTRLGYPVGEIDGLIGKTSREAIQEIQKTNGLEPDGRAGRYMLNVLRRLAGTAQREGS</sequence>
<dbReference type="Gene3D" id="1.10.101.10">
    <property type="entry name" value="PGBD-like superfamily/PGBD"/>
    <property type="match status" value="1"/>
</dbReference>
<dbReference type="PANTHER" id="PTHR30163">
    <property type="entry name" value="MEMBRANE-BOUND LYTIC MUREIN TRANSGLYCOSYLASE B"/>
    <property type="match status" value="1"/>
</dbReference>
<dbReference type="InterPro" id="IPR002477">
    <property type="entry name" value="Peptidoglycan-bd-like"/>
</dbReference>
<evidence type="ECO:0000259" key="3">
    <source>
        <dbReference type="Pfam" id="PF13406"/>
    </source>
</evidence>
<dbReference type="STRING" id="34027.SAMN05421829_103214"/>
<name>A0A1N6RET7_9RHOO</name>
<accession>A0A1N6RET7</accession>